<dbReference type="EMBL" id="LR798243">
    <property type="protein sequence ID" value="CAB5214348.1"/>
    <property type="molecule type" value="Genomic_DNA"/>
</dbReference>
<keyword evidence="3" id="KW-0255">Endonuclease</keyword>
<dbReference type="InterPro" id="IPR027417">
    <property type="entry name" value="P-loop_NTPase"/>
</dbReference>
<proteinExistence type="predicted"/>
<keyword evidence="3" id="KW-0378">Hydrolase</keyword>
<name>A0A6J7WH83_9CAUD</name>
<organism evidence="3">
    <name type="scientific">uncultured Caudovirales phage</name>
    <dbReference type="NCBI Taxonomy" id="2100421"/>
    <lineage>
        <taxon>Viruses</taxon>
        <taxon>Duplodnaviria</taxon>
        <taxon>Heunggongvirae</taxon>
        <taxon>Uroviricota</taxon>
        <taxon>Caudoviricetes</taxon>
        <taxon>Peduoviridae</taxon>
        <taxon>Maltschvirus</taxon>
        <taxon>Maltschvirus maltsch</taxon>
    </lineage>
</organism>
<dbReference type="GO" id="GO:0006302">
    <property type="term" value="P:double-strand break repair"/>
    <property type="evidence" value="ECO:0007669"/>
    <property type="project" value="InterPro"/>
</dbReference>
<keyword evidence="3" id="KW-0540">Nuclease</keyword>
<dbReference type="Pfam" id="PF13476">
    <property type="entry name" value="AAA_23"/>
    <property type="match status" value="1"/>
</dbReference>
<dbReference type="GO" id="GO:0004519">
    <property type="term" value="F:endonuclease activity"/>
    <property type="evidence" value="ECO:0007669"/>
    <property type="project" value="UniProtKB-KW"/>
</dbReference>
<dbReference type="InterPro" id="IPR038729">
    <property type="entry name" value="Rad50/SbcC_AAA"/>
</dbReference>
<keyword evidence="1" id="KW-0175">Coiled coil</keyword>
<dbReference type="PANTHER" id="PTHR32114:SF2">
    <property type="entry name" value="ABC TRANSPORTER ABCH.3"/>
    <property type="match status" value="1"/>
</dbReference>
<dbReference type="SUPFAM" id="SSF52540">
    <property type="entry name" value="P-loop containing nucleoside triphosphate hydrolases"/>
    <property type="match status" value="1"/>
</dbReference>
<evidence type="ECO:0000313" key="3">
    <source>
        <dbReference type="EMBL" id="CAB5214348.1"/>
    </source>
</evidence>
<feature type="domain" description="Rad50/SbcC-type AAA" evidence="2">
    <location>
        <begin position="8"/>
        <end position="284"/>
    </location>
</feature>
<accession>A0A6J7WH83</accession>
<dbReference type="PANTHER" id="PTHR32114">
    <property type="entry name" value="ABC TRANSPORTER ABCH.3"/>
    <property type="match status" value="1"/>
</dbReference>
<evidence type="ECO:0000256" key="1">
    <source>
        <dbReference type="SAM" id="Coils"/>
    </source>
</evidence>
<evidence type="ECO:0000259" key="2">
    <source>
        <dbReference type="Pfam" id="PF13476"/>
    </source>
</evidence>
<dbReference type="Gene3D" id="3.40.50.300">
    <property type="entry name" value="P-loop containing nucleotide triphosphate hydrolases"/>
    <property type="match status" value="2"/>
</dbReference>
<protein>
    <submittedName>
        <fullName evidence="3">Endonuclease subunit</fullName>
    </submittedName>
</protein>
<sequence length="590" mass="66954">MTFKIKTLTVKNFMSVGNTTQAVNFDRRDLTLVLGENLDLGGDDSGARNGTGKTTIINALSFALYGNALTNIKKDNLINKTNQKNMMVTIDFEKDGIEYRIERGRKPGVMKFFVGDAEKEITDDAQGDSRETQAEIERMLGMSHDMFKHIVALNTYTEPFLALRANDQRTIIEQLLGITLLSEKADRLKETNKATKDAITQEEFRIKAVGDANKRIEEQIEALKRRQTLWINKHGEDLEKLQAALSELQKIDIDAEVGSHKALAEYKQKKKDISDLSSHISRAEQDQVREVKLIDKLKKDIAALEDHKCHSCGQDLHDEKHESNLDSKKKELQEAALQALATNSQWIELTGALTDLGELGVKPETFYEKEEDAIHHRSTLASLQQQIETKAAESDPYAEQIVEMQEQGVEEIDYAVMNELVNLREHQDFLLKLLTNKDSFIRKRIIDQNLSYLNARLGQYLDRIGLPHTVKFNNDLSVSITELGRDLDFDNLSRGERNRVILSLSWAFRDVWESLYQPINLLFIDEMIDSGMDSSGVENALGILKKMSRESNKSVWLVSHKDELAGRVNNTLHVVKEAGFTSYNTDIEIA</sequence>
<gene>
    <name evidence="3" type="ORF">UFOVP190_67</name>
</gene>
<feature type="coiled-coil region" evidence="1">
    <location>
        <begin position="178"/>
        <end position="286"/>
    </location>
</feature>
<reference evidence="3" key="1">
    <citation type="submission" date="2020-05" db="EMBL/GenBank/DDBJ databases">
        <authorList>
            <person name="Chiriac C."/>
            <person name="Salcher M."/>
            <person name="Ghai R."/>
            <person name="Kavagutti S V."/>
        </authorList>
    </citation>
    <scope>NUCLEOTIDE SEQUENCE</scope>
</reference>
<dbReference type="GO" id="GO:0016887">
    <property type="term" value="F:ATP hydrolysis activity"/>
    <property type="evidence" value="ECO:0007669"/>
    <property type="project" value="InterPro"/>
</dbReference>